<reference evidence="9 10" key="1">
    <citation type="submission" date="2015-09" db="EMBL/GenBank/DDBJ databases">
        <title>Draft genome of a European isolate of the apple canker pathogen Neonectria ditissima.</title>
        <authorList>
            <person name="Gomez-Cortecero A."/>
            <person name="Harrison R.J."/>
            <person name="Armitage A.D."/>
        </authorList>
    </citation>
    <scope>NUCLEOTIDE SEQUENCE [LARGE SCALE GENOMIC DNA]</scope>
    <source>
        <strain evidence="9 10">R09/05</strain>
    </source>
</reference>
<dbReference type="SUPFAM" id="SSF50978">
    <property type="entry name" value="WD40 repeat-like"/>
    <property type="match status" value="1"/>
</dbReference>
<feature type="compositionally biased region" description="Low complexity" evidence="8">
    <location>
        <begin position="375"/>
        <end position="389"/>
    </location>
</feature>
<gene>
    <name evidence="9" type="ORF">AK830_g8923</name>
</gene>
<dbReference type="STRING" id="78410.A0A0P7B6T0"/>
<evidence type="ECO:0000256" key="8">
    <source>
        <dbReference type="SAM" id="MobiDB-lite"/>
    </source>
</evidence>
<dbReference type="PROSITE" id="PS50082">
    <property type="entry name" value="WD_REPEATS_2"/>
    <property type="match status" value="2"/>
</dbReference>
<evidence type="ECO:0000313" key="9">
    <source>
        <dbReference type="EMBL" id="KPM37631.1"/>
    </source>
</evidence>
<comment type="caution">
    <text evidence="9">The sequence shown here is derived from an EMBL/GenBank/DDBJ whole genome shotgun (WGS) entry which is preliminary data.</text>
</comment>
<comment type="function">
    <text evidence="3">Component of the ASTRA complex involved in chromatin remodeling.</text>
</comment>
<feature type="repeat" description="WD" evidence="7">
    <location>
        <begin position="12"/>
        <end position="45"/>
    </location>
</feature>
<name>A0A0P7B6T0_9HYPO</name>
<evidence type="ECO:0000256" key="1">
    <source>
        <dbReference type="ARBA" id="ARBA00022574"/>
    </source>
</evidence>
<comment type="similarity">
    <text evidence="4">Belongs to the WD repeat ASA1 family.</text>
</comment>
<keyword evidence="2" id="KW-0677">Repeat</keyword>
<protein>
    <recommendedName>
        <fullName evidence="6">ASTRA-associated protein 1</fullName>
    </recommendedName>
</protein>
<dbReference type="AlphaFoldDB" id="A0A0P7B6T0"/>
<organism evidence="9 10">
    <name type="scientific">Neonectria ditissima</name>
    <dbReference type="NCBI Taxonomy" id="78410"/>
    <lineage>
        <taxon>Eukaryota</taxon>
        <taxon>Fungi</taxon>
        <taxon>Dikarya</taxon>
        <taxon>Ascomycota</taxon>
        <taxon>Pezizomycotina</taxon>
        <taxon>Sordariomycetes</taxon>
        <taxon>Hypocreomycetidae</taxon>
        <taxon>Hypocreales</taxon>
        <taxon>Nectriaceae</taxon>
        <taxon>Neonectria</taxon>
    </lineage>
</organism>
<dbReference type="OrthoDB" id="7668193at2759"/>
<dbReference type="SMART" id="SM00320">
    <property type="entry name" value="WD40"/>
    <property type="match status" value="5"/>
</dbReference>
<dbReference type="EMBL" id="LKCW01000159">
    <property type="protein sequence ID" value="KPM37631.1"/>
    <property type="molecule type" value="Genomic_DNA"/>
</dbReference>
<dbReference type="PANTHER" id="PTHR19854">
    <property type="entry name" value="TRANSDUCIN BETA-LIKE 3"/>
    <property type="match status" value="1"/>
</dbReference>
<dbReference type="PROSITE" id="PS00678">
    <property type="entry name" value="WD_REPEATS_1"/>
    <property type="match status" value="1"/>
</dbReference>
<proteinExistence type="inferred from homology"/>
<keyword evidence="10" id="KW-1185">Reference proteome</keyword>
<evidence type="ECO:0000256" key="2">
    <source>
        <dbReference type="ARBA" id="ARBA00022737"/>
    </source>
</evidence>
<evidence type="ECO:0000313" key="10">
    <source>
        <dbReference type="Proteomes" id="UP000050424"/>
    </source>
</evidence>
<dbReference type="PANTHER" id="PTHR19854:SF1">
    <property type="entry name" value="GUANINE NUCLEOTIDE-BINDING PROTEIN SUBUNIT BETA-LIKE PROTEIN 1"/>
    <property type="match status" value="1"/>
</dbReference>
<dbReference type="InterPro" id="IPR015943">
    <property type="entry name" value="WD40/YVTN_repeat-like_dom_sf"/>
</dbReference>
<sequence length="449" mass="49339">MADSTPSPKAILRGHKAQVHSATFIRGNTRLVTGDAEGYVVVWDLTILRPKAVWRAHESAILGVQGWGSDRIISHGRDHKLIVWKLGLEDEDRLSRILPVESVSTPRAQPWILHLLEVNTMNFCSFAASSSTTLHMDESSEILIAVPNTLASEAIDIYTLPTQARIHTIRPGDKNGMAMCLSFFHHEDAVTLVAAFENGYASVHRLSPDGEWITTYRSQAHSQPILSLDVDANHRFFLSSSADSLIAKHPIPTSRQEIISVPQSNARVVEITDDEPAQPPSLLSSGLKQSSVHSSQAGRRVLKEWEDPLKIINTKHSGQQSLRLRSDGRIFATAGWDSRVRVYSTKTMKELAVLKWHQVGCYAVAFSDLTAPSDLSSPVSSSAQNESSSGNPQKPENSDAPEKALTLPRTETLAKSSISVKDRRIAQAKTAHWVAAGAKDGKVSLWDIY</sequence>
<feature type="repeat" description="WD" evidence="7">
    <location>
        <begin position="434"/>
        <end position="449"/>
    </location>
</feature>
<evidence type="ECO:0000256" key="7">
    <source>
        <dbReference type="PROSITE-ProRule" id="PRU00221"/>
    </source>
</evidence>
<dbReference type="Pfam" id="PF00400">
    <property type="entry name" value="WD40"/>
    <property type="match status" value="3"/>
</dbReference>
<comment type="subunit">
    <text evidence="5">Component of the ASTRA chromatin remodeling machinery complex.</text>
</comment>
<feature type="region of interest" description="Disordered" evidence="8">
    <location>
        <begin position="375"/>
        <end position="419"/>
    </location>
</feature>
<evidence type="ECO:0000256" key="5">
    <source>
        <dbReference type="ARBA" id="ARBA00038749"/>
    </source>
</evidence>
<dbReference type="Proteomes" id="UP000050424">
    <property type="component" value="Unassembled WGS sequence"/>
</dbReference>
<accession>A0A0P7B6T0</accession>
<dbReference type="Gene3D" id="2.130.10.10">
    <property type="entry name" value="YVTN repeat-like/Quinoprotein amine dehydrogenase"/>
    <property type="match status" value="3"/>
</dbReference>
<evidence type="ECO:0000256" key="3">
    <source>
        <dbReference type="ARBA" id="ARBA00037338"/>
    </source>
</evidence>
<evidence type="ECO:0000256" key="6">
    <source>
        <dbReference type="ARBA" id="ARBA00040563"/>
    </source>
</evidence>
<dbReference type="InterPro" id="IPR036322">
    <property type="entry name" value="WD40_repeat_dom_sf"/>
</dbReference>
<keyword evidence="1 7" id="KW-0853">WD repeat</keyword>
<dbReference type="InterPro" id="IPR019775">
    <property type="entry name" value="WD40_repeat_CS"/>
</dbReference>
<dbReference type="InterPro" id="IPR001680">
    <property type="entry name" value="WD40_rpt"/>
</dbReference>
<dbReference type="PROSITE" id="PS50294">
    <property type="entry name" value="WD_REPEATS_REGION"/>
    <property type="match status" value="1"/>
</dbReference>
<evidence type="ECO:0000256" key="4">
    <source>
        <dbReference type="ARBA" id="ARBA00037931"/>
    </source>
</evidence>